<comment type="caution">
    <text evidence="2">The sequence shown here is derived from an EMBL/GenBank/DDBJ whole genome shotgun (WGS) entry which is preliminary data.</text>
</comment>
<dbReference type="RefSeq" id="WP_265721512.1">
    <property type="nucleotide sequence ID" value="NZ_JAPIVK010000012.1"/>
</dbReference>
<evidence type="ECO:0000256" key="1">
    <source>
        <dbReference type="SAM" id="MobiDB-lite"/>
    </source>
</evidence>
<feature type="region of interest" description="Disordered" evidence="1">
    <location>
        <begin position="125"/>
        <end position="158"/>
    </location>
</feature>
<reference evidence="3" key="1">
    <citation type="journal article" date="2019" name="Int. J. Syst. Evol. Microbiol.">
        <title>The Global Catalogue of Microorganisms (GCM) 10K type strain sequencing project: providing services to taxonomists for standard genome sequencing and annotation.</title>
        <authorList>
            <consortium name="The Broad Institute Genomics Platform"/>
            <consortium name="The Broad Institute Genome Sequencing Center for Infectious Disease"/>
            <person name="Wu L."/>
            <person name="Ma J."/>
        </authorList>
    </citation>
    <scope>NUCLEOTIDE SEQUENCE [LARGE SCALE GENOMIC DNA]</scope>
    <source>
        <strain evidence="3">KCTC 12848</strain>
    </source>
</reference>
<evidence type="ECO:0008006" key="4">
    <source>
        <dbReference type="Google" id="ProtNLM"/>
    </source>
</evidence>
<name>A0ABW5EBS7_9GAMM</name>
<dbReference type="Proteomes" id="UP001597425">
    <property type="component" value="Unassembled WGS sequence"/>
</dbReference>
<dbReference type="EMBL" id="JBHUJD010000013">
    <property type="protein sequence ID" value="MFD2311046.1"/>
    <property type="molecule type" value="Genomic_DNA"/>
</dbReference>
<keyword evidence="3" id="KW-1185">Reference proteome</keyword>
<gene>
    <name evidence="2" type="ORF">ACFSKX_11530</name>
</gene>
<feature type="region of interest" description="Disordered" evidence="1">
    <location>
        <begin position="1"/>
        <end position="101"/>
    </location>
</feature>
<proteinExistence type="predicted"/>
<evidence type="ECO:0000313" key="3">
    <source>
        <dbReference type="Proteomes" id="UP001597425"/>
    </source>
</evidence>
<evidence type="ECO:0000313" key="2">
    <source>
        <dbReference type="EMBL" id="MFD2311046.1"/>
    </source>
</evidence>
<feature type="compositionally biased region" description="Basic residues" evidence="1">
    <location>
        <begin position="83"/>
        <end position="93"/>
    </location>
</feature>
<organism evidence="2 3">
    <name type="scientific">Microbulbifer halophilus</name>
    <dbReference type="NCBI Taxonomy" id="453963"/>
    <lineage>
        <taxon>Bacteria</taxon>
        <taxon>Pseudomonadati</taxon>
        <taxon>Pseudomonadota</taxon>
        <taxon>Gammaproteobacteria</taxon>
        <taxon>Cellvibrionales</taxon>
        <taxon>Microbulbiferaceae</taxon>
        <taxon>Microbulbifer</taxon>
    </lineage>
</organism>
<accession>A0ABW5EBS7</accession>
<sequence>MAPAEALDPLAEPESTASPEAPAETAPPAGPAPEKPKTVIQTEQKPAAPAPQKDTAGTTERPATPESGAKSRSTVFDPNLAKKLARERHKVRKFKSEDDNYRTATGTFVQQGDRCWEVLQLVSGDTSSESSQWLRRKCPGASRSKSDIDRLARKYGIP</sequence>
<feature type="compositionally biased region" description="Low complexity" evidence="1">
    <location>
        <begin position="1"/>
        <end position="27"/>
    </location>
</feature>
<protein>
    <recommendedName>
        <fullName evidence="4">LysM domain-containing protein</fullName>
    </recommendedName>
</protein>